<dbReference type="AlphaFoldDB" id="A0A6G1CN32"/>
<keyword evidence="2" id="KW-1185">Reference proteome</keyword>
<organism evidence="1 2">
    <name type="scientific">Oryza meyeriana var. granulata</name>
    <dbReference type="NCBI Taxonomy" id="110450"/>
    <lineage>
        <taxon>Eukaryota</taxon>
        <taxon>Viridiplantae</taxon>
        <taxon>Streptophyta</taxon>
        <taxon>Embryophyta</taxon>
        <taxon>Tracheophyta</taxon>
        <taxon>Spermatophyta</taxon>
        <taxon>Magnoliopsida</taxon>
        <taxon>Liliopsida</taxon>
        <taxon>Poales</taxon>
        <taxon>Poaceae</taxon>
        <taxon>BOP clade</taxon>
        <taxon>Oryzoideae</taxon>
        <taxon>Oryzeae</taxon>
        <taxon>Oryzinae</taxon>
        <taxon>Oryza</taxon>
        <taxon>Oryza meyeriana</taxon>
    </lineage>
</organism>
<accession>A0A6G1CN32</accession>
<name>A0A6G1CN32_9ORYZ</name>
<feature type="non-terminal residue" evidence="1">
    <location>
        <position position="1"/>
    </location>
</feature>
<dbReference type="EMBL" id="SPHZ02000009">
    <property type="protein sequence ID" value="KAF0901204.1"/>
    <property type="molecule type" value="Genomic_DNA"/>
</dbReference>
<evidence type="ECO:0000313" key="2">
    <source>
        <dbReference type="Proteomes" id="UP000479710"/>
    </source>
</evidence>
<proteinExistence type="predicted"/>
<evidence type="ECO:0000313" key="1">
    <source>
        <dbReference type="EMBL" id="KAF0901204.1"/>
    </source>
</evidence>
<dbReference type="Proteomes" id="UP000479710">
    <property type="component" value="Unassembled WGS sequence"/>
</dbReference>
<sequence length="68" mass="6847">SCEAGDGRRVAWCDAKQRRAATGVQLWAQSSAWGASSAPTAIGSGEVAAEGLLSAVKLAVASSRLGDE</sequence>
<comment type="caution">
    <text evidence="1">The sequence shown here is derived from an EMBL/GenBank/DDBJ whole genome shotgun (WGS) entry which is preliminary data.</text>
</comment>
<protein>
    <submittedName>
        <fullName evidence="1">Uncharacterized protein</fullName>
    </submittedName>
</protein>
<reference evidence="1 2" key="1">
    <citation type="submission" date="2019-11" db="EMBL/GenBank/DDBJ databases">
        <title>Whole genome sequence of Oryza granulata.</title>
        <authorList>
            <person name="Li W."/>
        </authorList>
    </citation>
    <scope>NUCLEOTIDE SEQUENCE [LARGE SCALE GENOMIC DNA]</scope>
    <source>
        <strain evidence="2">cv. Menghai</strain>
        <tissue evidence="1">Leaf</tissue>
    </source>
</reference>
<gene>
    <name evidence="1" type="ORF">E2562_038327</name>
</gene>